<dbReference type="InterPro" id="IPR018490">
    <property type="entry name" value="cNMP-bd_dom_sf"/>
</dbReference>
<sequence length="531" mass="61065">MNSGGHSILSETKWPTFKEFFDPQGAFIAMWYKISVISCLILVTADPLFSYIPYINKDKKGIDGDKRVRTAALALRSLTEMTFIMHIIHEIRVSTNTVVSEISKRGKPGWPWKKAELLGFAKAISQKMSWLSISIIRLYSHSSDPTTNIFNSSILCLVKVALLVFFLKMDGSDYRKKILNGFLLFQYMPKIYRIYLSCKELKQTGIWARGAFSIFLYILASHVLGAFWCFISIQRETSCWHRACEGHPNIIECMSTYYCDDTPRNQQYITLLSKNCSAAIPSNAAQFNFGIFLNALEPDLSDFPKKFFYSFWWGLRNLSSLGQNLETSTYVCENCFAIVISLIGLLLFCILLEMYRLTYIQLATTKSEEIRQKMIMKELEIQWWMSRNHLPNDMKTVIIENVRQKLEENKDVHVENLLSILPGKDRRSIQRLLCMDSLKKVPMLRYMDESVLKLVCDNLKPVIYTENSYVIRAGEPLDLMLFNAEGIIWTYTTSTDGSIKLGSSITLCLGKGDFYREELLSWASSCWAIPP</sequence>
<dbReference type="PANTHER" id="PTHR45651">
    <property type="entry name" value="CYCLIC NUCLEOTIDE-GATED ION CHANNEL 15-RELATED-RELATED"/>
    <property type="match status" value="1"/>
</dbReference>
<gene>
    <name evidence="5" type="ORF">RchiOBHm_Chr1g0381121</name>
</gene>
<dbReference type="InterPro" id="IPR000595">
    <property type="entry name" value="cNMP-bd_dom"/>
</dbReference>
<comment type="caution">
    <text evidence="5">The sequence shown here is derived from an EMBL/GenBank/DDBJ whole genome shotgun (WGS) entry which is preliminary data.</text>
</comment>
<dbReference type="PANTHER" id="PTHR45651:SF68">
    <property type="entry name" value="ION TRANSPORT DOMAIN-CONTAINING PROTEIN"/>
    <property type="match status" value="1"/>
</dbReference>
<dbReference type="EMBL" id="PDCK01000039">
    <property type="protein sequence ID" value="PRQ60432.1"/>
    <property type="molecule type" value="Genomic_DNA"/>
</dbReference>
<dbReference type="AlphaFoldDB" id="A0A2P6SP43"/>
<evidence type="ECO:0000256" key="2">
    <source>
        <dbReference type="ARBA" id="ARBA00023303"/>
    </source>
</evidence>
<dbReference type="InterPro" id="IPR014710">
    <property type="entry name" value="RmlC-like_jellyroll"/>
</dbReference>
<reference evidence="5 6" key="1">
    <citation type="journal article" date="2018" name="Nat. Genet.">
        <title>The Rosa genome provides new insights in the design of modern roses.</title>
        <authorList>
            <person name="Bendahmane M."/>
        </authorList>
    </citation>
    <scope>NUCLEOTIDE SEQUENCE [LARGE SCALE GENOMIC DNA]</scope>
    <source>
        <strain evidence="6">cv. Old Blush</strain>
    </source>
</reference>
<keyword evidence="2 5" id="KW-0407">Ion channel</keyword>
<evidence type="ECO:0000313" key="5">
    <source>
        <dbReference type="EMBL" id="PRQ60432.1"/>
    </source>
</evidence>
<proteinExistence type="predicted"/>
<feature type="transmembrane region" description="Helical" evidence="3">
    <location>
        <begin position="206"/>
        <end position="228"/>
    </location>
</feature>
<dbReference type="SUPFAM" id="SSF51206">
    <property type="entry name" value="cAMP-binding domain-like"/>
    <property type="match status" value="1"/>
</dbReference>
<feature type="domain" description="Cyclic nucleotide-binding" evidence="4">
    <location>
        <begin position="443"/>
        <end position="520"/>
    </location>
</feature>
<feature type="transmembrane region" description="Helical" evidence="3">
    <location>
        <begin position="149"/>
        <end position="167"/>
    </location>
</feature>
<evidence type="ECO:0000256" key="1">
    <source>
        <dbReference type="ARBA" id="ARBA00023286"/>
    </source>
</evidence>
<dbReference type="OMA" id="WHRACEG"/>
<keyword evidence="1" id="KW-0406">Ion transport</keyword>
<organism evidence="5 6">
    <name type="scientific">Rosa chinensis</name>
    <name type="common">China rose</name>
    <dbReference type="NCBI Taxonomy" id="74649"/>
    <lineage>
        <taxon>Eukaryota</taxon>
        <taxon>Viridiplantae</taxon>
        <taxon>Streptophyta</taxon>
        <taxon>Embryophyta</taxon>
        <taxon>Tracheophyta</taxon>
        <taxon>Spermatophyta</taxon>
        <taxon>Magnoliopsida</taxon>
        <taxon>eudicotyledons</taxon>
        <taxon>Gunneridae</taxon>
        <taxon>Pentapetalae</taxon>
        <taxon>rosids</taxon>
        <taxon>fabids</taxon>
        <taxon>Rosales</taxon>
        <taxon>Rosaceae</taxon>
        <taxon>Rosoideae</taxon>
        <taxon>Rosoideae incertae sedis</taxon>
        <taxon>Rosa</taxon>
    </lineage>
</organism>
<keyword evidence="3" id="KW-1133">Transmembrane helix</keyword>
<keyword evidence="3" id="KW-0812">Transmembrane</keyword>
<feature type="transmembrane region" description="Helical" evidence="3">
    <location>
        <begin position="336"/>
        <end position="355"/>
    </location>
</feature>
<dbReference type="PROSITE" id="PS50042">
    <property type="entry name" value="CNMP_BINDING_3"/>
    <property type="match status" value="1"/>
</dbReference>
<dbReference type="GO" id="GO:0016020">
    <property type="term" value="C:membrane"/>
    <property type="evidence" value="ECO:0007669"/>
    <property type="project" value="UniProtKB-SubCell"/>
</dbReference>
<dbReference type="SUPFAM" id="SSF81324">
    <property type="entry name" value="Voltage-gated potassium channels"/>
    <property type="match status" value="1"/>
</dbReference>
<protein>
    <submittedName>
        <fullName evidence="5">Putative potassium channel, voltage-dependent, EAG/ELK/ERG</fullName>
    </submittedName>
</protein>
<dbReference type="Gramene" id="PRQ60432">
    <property type="protein sequence ID" value="PRQ60432"/>
    <property type="gene ID" value="RchiOBHm_Chr1g0381121"/>
</dbReference>
<evidence type="ECO:0000313" key="6">
    <source>
        <dbReference type="Proteomes" id="UP000238479"/>
    </source>
</evidence>
<dbReference type="Gene3D" id="2.60.120.10">
    <property type="entry name" value="Jelly Rolls"/>
    <property type="match status" value="1"/>
</dbReference>
<keyword evidence="1" id="KW-1071">Ligand-gated ion channel</keyword>
<dbReference type="GO" id="GO:0034220">
    <property type="term" value="P:monoatomic ion transmembrane transport"/>
    <property type="evidence" value="ECO:0007669"/>
    <property type="project" value="UniProtKB-KW"/>
</dbReference>
<evidence type="ECO:0000256" key="3">
    <source>
        <dbReference type="SAM" id="Phobius"/>
    </source>
</evidence>
<accession>A0A2P6SP43</accession>
<dbReference type="Proteomes" id="UP000238479">
    <property type="component" value="Chromosome 1"/>
</dbReference>
<evidence type="ECO:0000259" key="4">
    <source>
        <dbReference type="PROSITE" id="PS50042"/>
    </source>
</evidence>
<keyword evidence="3" id="KW-0472">Membrane</keyword>
<keyword evidence="1" id="KW-0813">Transport</keyword>
<keyword evidence="6" id="KW-1185">Reference proteome</keyword>
<feature type="transmembrane region" description="Helical" evidence="3">
    <location>
        <begin position="30"/>
        <end position="49"/>
    </location>
</feature>
<name>A0A2P6SP43_ROSCH</name>